<evidence type="ECO:0000313" key="2">
    <source>
        <dbReference type="Proteomes" id="UP000054821"/>
    </source>
</evidence>
<dbReference type="AlphaFoldDB" id="A0A2P4ZMU4"/>
<dbReference type="GeneID" id="29982900"/>
<name>A0A2P4ZMU4_9HYPO</name>
<dbReference type="STRING" id="398673.A0A2P4ZMU4"/>
<protein>
    <recommendedName>
        <fullName evidence="3">F-box domain-containing protein</fullName>
    </recommendedName>
</protein>
<gene>
    <name evidence="1" type="ORF">TGAM01_v205500</name>
</gene>
<sequence length="388" mass="44654">MHHSRLLRRLLRKGRCQFWRRNQKAAILQLPLDILVLITDNLALHDKFLLSHTCKALRQVLLQEWDIELPQLSFEHQIGFWVGLAYTLPSRWVCLKCCKLHPIDTSDVPAAFMLIKYGAVRTVPCSLESSRGIEVEQYSVQHYHIQLALKLSRLGNVYQQYLAALMQTFTHTRTKYSLTPPLTEFYAAEPRIINRRFILREEWKISNNTNTALPLFPDQLGCSIPVCPHMRITMGGLVGSRNWKESSINVIVHWCNIMSPHEGSILLKEVTLLEDSIELAYESPGQWIFNSCLHCSTDLAVMISTDERKATIRAWHDFGIEGSPLDASWKAHVRDENRANWLYVGPYVDYTHGSIRELWSEHVSHGTGTSHAKLRSIFTKLIDGWSEV</sequence>
<proteinExistence type="predicted"/>
<evidence type="ECO:0000313" key="1">
    <source>
        <dbReference type="EMBL" id="PON25615.1"/>
    </source>
</evidence>
<organism evidence="1 2">
    <name type="scientific">Trichoderma gamsii</name>
    <dbReference type="NCBI Taxonomy" id="398673"/>
    <lineage>
        <taxon>Eukaryota</taxon>
        <taxon>Fungi</taxon>
        <taxon>Dikarya</taxon>
        <taxon>Ascomycota</taxon>
        <taxon>Pezizomycotina</taxon>
        <taxon>Sordariomycetes</taxon>
        <taxon>Hypocreomycetidae</taxon>
        <taxon>Hypocreales</taxon>
        <taxon>Hypocreaceae</taxon>
        <taxon>Trichoderma</taxon>
    </lineage>
</organism>
<evidence type="ECO:0008006" key="3">
    <source>
        <dbReference type="Google" id="ProtNLM"/>
    </source>
</evidence>
<keyword evidence="2" id="KW-1185">Reference proteome</keyword>
<comment type="caution">
    <text evidence="1">The sequence shown here is derived from an EMBL/GenBank/DDBJ whole genome shotgun (WGS) entry which is preliminary data.</text>
</comment>
<dbReference type="Proteomes" id="UP000054821">
    <property type="component" value="Unassembled WGS sequence"/>
</dbReference>
<dbReference type="RefSeq" id="XP_018663934.1">
    <property type="nucleotide sequence ID" value="XM_018802817.1"/>
</dbReference>
<accession>A0A2P4ZMU4</accession>
<reference evidence="1 2" key="1">
    <citation type="journal article" date="2016" name="Genome Announc.">
        <title>Draft Whole-Genome Sequence of Trichoderma gamsii T6085, a Promising Biocontrol Agent of Fusarium Head Blight on Wheat.</title>
        <authorList>
            <person name="Baroncelli R."/>
            <person name="Zapparata A."/>
            <person name="Piaggeschi G."/>
            <person name="Sarrocco S."/>
            <person name="Vannacci G."/>
        </authorList>
    </citation>
    <scope>NUCLEOTIDE SEQUENCE [LARGE SCALE GENOMIC DNA]</scope>
    <source>
        <strain evidence="1 2">T6085</strain>
    </source>
</reference>
<dbReference type="EMBL" id="JPDN02000017">
    <property type="protein sequence ID" value="PON25615.1"/>
    <property type="molecule type" value="Genomic_DNA"/>
</dbReference>